<gene>
    <name evidence="1" type="ORF">EDC26_10520</name>
</gene>
<sequence>MFAAQAGRGAGQLLSVHEHRPPRPVFIVINFDVCGARFS</sequence>
<reference evidence="1 2" key="1">
    <citation type="submission" date="2019-03" db="EMBL/GenBank/DDBJ databases">
        <title>Genomic Encyclopedia of Type Strains, Phase IV (KMG-IV): sequencing the most valuable type-strain genomes for metagenomic binning, comparative biology and taxonomic classification.</title>
        <authorList>
            <person name="Goeker M."/>
        </authorList>
    </citation>
    <scope>NUCLEOTIDE SEQUENCE [LARGE SCALE GENOMIC DNA]</scope>
    <source>
        <strain evidence="1 2">DSM 24591</strain>
    </source>
</reference>
<protein>
    <submittedName>
        <fullName evidence="1">Uncharacterized protein</fullName>
    </submittedName>
</protein>
<proteinExistence type="predicted"/>
<organism evidence="1 2">
    <name type="scientific">Paralcaligenes ureilyticus</name>
    <dbReference type="NCBI Taxonomy" id="627131"/>
    <lineage>
        <taxon>Bacteria</taxon>
        <taxon>Pseudomonadati</taxon>
        <taxon>Pseudomonadota</taxon>
        <taxon>Betaproteobacteria</taxon>
        <taxon>Burkholderiales</taxon>
        <taxon>Alcaligenaceae</taxon>
        <taxon>Paralcaligenes</taxon>
    </lineage>
</organism>
<dbReference type="Proteomes" id="UP000295525">
    <property type="component" value="Unassembled WGS sequence"/>
</dbReference>
<accession>A0A4R3M846</accession>
<evidence type="ECO:0000313" key="1">
    <source>
        <dbReference type="EMBL" id="TCT08469.1"/>
    </source>
</evidence>
<dbReference type="EMBL" id="SMAJ01000005">
    <property type="protein sequence ID" value="TCT08469.1"/>
    <property type="molecule type" value="Genomic_DNA"/>
</dbReference>
<evidence type="ECO:0000313" key="2">
    <source>
        <dbReference type="Proteomes" id="UP000295525"/>
    </source>
</evidence>
<comment type="caution">
    <text evidence="1">The sequence shown here is derived from an EMBL/GenBank/DDBJ whole genome shotgun (WGS) entry which is preliminary data.</text>
</comment>
<dbReference type="AlphaFoldDB" id="A0A4R3M846"/>
<keyword evidence="2" id="KW-1185">Reference proteome</keyword>
<name>A0A4R3M846_9BURK</name>